<dbReference type="AlphaFoldDB" id="A0A0S4LC47"/>
<sequence>MPTLRFARAVHESPFHGGLRQAFMRVFITGIAVFLAIAIVPGLEANSFGAGMAAVLVLTFLNLILRPILFLLTLPLIVVTLGLFLVVLNALLLELTAFFVKGFTVSGFWASVGGALVISLVTTVLNGWTVDRRLPPDLQEEPRRPPKIINPD</sequence>
<dbReference type="EMBL" id="CZQA01000001">
    <property type="protein sequence ID" value="CUS34414.1"/>
    <property type="molecule type" value="Genomic_DNA"/>
</dbReference>
<organism evidence="2 3">
    <name type="scientific">Candidatus Nitrospira nitrosa</name>
    <dbReference type="NCBI Taxonomy" id="1742972"/>
    <lineage>
        <taxon>Bacteria</taxon>
        <taxon>Pseudomonadati</taxon>
        <taxon>Nitrospirota</taxon>
        <taxon>Nitrospiria</taxon>
        <taxon>Nitrospirales</taxon>
        <taxon>Nitrospiraceae</taxon>
        <taxon>Nitrospira</taxon>
    </lineage>
</organism>
<accession>A0A0S4LC47</accession>
<evidence type="ECO:0000256" key="1">
    <source>
        <dbReference type="SAM" id="Phobius"/>
    </source>
</evidence>
<dbReference type="InterPro" id="IPR007165">
    <property type="entry name" value="Phage_holin_4_2"/>
</dbReference>
<feature type="transmembrane region" description="Helical" evidence="1">
    <location>
        <begin position="47"/>
        <end position="65"/>
    </location>
</feature>
<dbReference type="PANTHER" id="PTHR37309:SF1">
    <property type="entry name" value="SLR0284 PROTEIN"/>
    <property type="match status" value="1"/>
</dbReference>
<evidence type="ECO:0000313" key="2">
    <source>
        <dbReference type="EMBL" id="CUS34414.1"/>
    </source>
</evidence>
<evidence type="ECO:0000313" key="3">
    <source>
        <dbReference type="Proteomes" id="UP000199032"/>
    </source>
</evidence>
<dbReference type="STRING" id="1742972.COMA1_11690"/>
<feature type="transmembrane region" description="Helical" evidence="1">
    <location>
        <begin position="106"/>
        <end position="128"/>
    </location>
</feature>
<reference evidence="2 3" key="1">
    <citation type="submission" date="2015-10" db="EMBL/GenBank/DDBJ databases">
        <authorList>
            <person name="Gilbert D.G."/>
        </authorList>
    </citation>
    <scope>NUCLEOTIDE SEQUENCE [LARGE SCALE GENOMIC DNA]</scope>
    <source>
        <strain evidence="2">COMA1</strain>
    </source>
</reference>
<keyword evidence="1" id="KW-0472">Membrane</keyword>
<evidence type="ECO:0008006" key="4">
    <source>
        <dbReference type="Google" id="ProtNLM"/>
    </source>
</evidence>
<name>A0A0S4LC47_9BACT</name>
<gene>
    <name evidence="2" type="ORF">COMA1_11690</name>
</gene>
<proteinExistence type="predicted"/>
<protein>
    <recommendedName>
        <fullName evidence="4">Phage holin family protein</fullName>
    </recommendedName>
</protein>
<dbReference type="RefSeq" id="WP_218055324.1">
    <property type="nucleotide sequence ID" value="NZ_CZQA01000001.1"/>
</dbReference>
<feature type="transmembrane region" description="Helical" evidence="1">
    <location>
        <begin position="72"/>
        <end position="100"/>
    </location>
</feature>
<keyword evidence="1" id="KW-1133">Transmembrane helix</keyword>
<dbReference type="PANTHER" id="PTHR37309">
    <property type="entry name" value="SLR0284 PROTEIN"/>
    <property type="match status" value="1"/>
</dbReference>
<feature type="transmembrane region" description="Helical" evidence="1">
    <location>
        <begin position="22"/>
        <end position="41"/>
    </location>
</feature>
<dbReference type="Pfam" id="PF04020">
    <property type="entry name" value="Phage_holin_4_2"/>
    <property type="match status" value="1"/>
</dbReference>
<dbReference type="Proteomes" id="UP000199032">
    <property type="component" value="Unassembled WGS sequence"/>
</dbReference>
<keyword evidence="1" id="KW-0812">Transmembrane</keyword>
<keyword evidence="3" id="KW-1185">Reference proteome</keyword>